<reference evidence="3" key="1">
    <citation type="submission" date="2009-08" db="EMBL/GenBank/DDBJ databases">
        <title>Annotation of Salpingoeca rosetta.</title>
        <authorList>
            <consortium name="The Broad Institute Genome Sequencing Platform"/>
            <person name="Russ C."/>
            <person name="Cuomo C."/>
            <person name="Burger G."/>
            <person name="Gray M.W."/>
            <person name="Holland P.W.H."/>
            <person name="King N."/>
            <person name="Lang F.B.F."/>
            <person name="Roger A.J."/>
            <person name="Ruiz-Trillo I."/>
            <person name="Young S.K."/>
            <person name="Zeng Q."/>
            <person name="Gargeya S."/>
            <person name="Alvarado L."/>
            <person name="Berlin A."/>
            <person name="Chapman S.B."/>
            <person name="Chen Z."/>
            <person name="Freedman E."/>
            <person name="Gellesch M."/>
            <person name="Goldberg J."/>
            <person name="Griggs A."/>
            <person name="Gujja S."/>
            <person name="Heilman E."/>
            <person name="Heiman D."/>
            <person name="Howarth C."/>
            <person name="Mehta T."/>
            <person name="Neiman D."/>
            <person name="Pearson M."/>
            <person name="Roberts A."/>
            <person name="Saif S."/>
            <person name="Shea T."/>
            <person name="Shenoy N."/>
            <person name="Sisk P."/>
            <person name="Stolte C."/>
            <person name="Sykes S."/>
            <person name="White J."/>
            <person name="Yandava C."/>
            <person name="Haas B."/>
            <person name="Nusbaum C."/>
            <person name="Birren B."/>
        </authorList>
    </citation>
    <scope>NUCLEOTIDE SEQUENCE [LARGE SCALE GENOMIC DNA]</scope>
    <source>
        <strain evidence="3">ATCC 50818</strain>
    </source>
</reference>
<dbReference type="SUPFAM" id="SSF47473">
    <property type="entry name" value="EF-hand"/>
    <property type="match status" value="1"/>
</dbReference>
<feature type="region of interest" description="Disordered" evidence="1">
    <location>
        <begin position="335"/>
        <end position="377"/>
    </location>
</feature>
<feature type="compositionally biased region" description="Basic and acidic residues" evidence="1">
    <location>
        <begin position="353"/>
        <end position="377"/>
    </location>
</feature>
<evidence type="ECO:0000256" key="2">
    <source>
        <dbReference type="SAM" id="SignalP"/>
    </source>
</evidence>
<feature type="compositionally biased region" description="Basic and acidic residues" evidence="1">
    <location>
        <begin position="423"/>
        <end position="446"/>
    </location>
</feature>
<dbReference type="KEGG" id="sre:PTSG_01592"/>
<evidence type="ECO:0008006" key="5">
    <source>
        <dbReference type="Google" id="ProtNLM"/>
    </source>
</evidence>
<dbReference type="EMBL" id="GL832957">
    <property type="protein sequence ID" value="EGD78616.1"/>
    <property type="molecule type" value="Genomic_DNA"/>
</dbReference>
<proteinExistence type="predicted"/>
<gene>
    <name evidence="3" type="ORF">PTSG_01592</name>
</gene>
<dbReference type="InParanoid" id="F2TYE2"/>
<feature type="chain" id="PRO_5003290087" description="EF-hand domain-containing protein" evidence="2">
    <location>
        <begin position="29"/>
        <end position="596"/>
    </location>
</feature>
<accession>F2TYE2</accession>
<dbReference type="GeneID" id="16078170"/>
<evidence type="ECO:0000256" key="1">
    <source>
        <dbReference type="SAM" id="MobiDB-lite"/>
    </source>
</evidence>
<dbReference type="RefSeq" id="XP_004997574.1">
    <property type="nucleotide sequence ID" value="XM_004997517.1"/>
</dbReference>
<dbReference type="Proteomes" id="UP000007799">
    <property type="component" value="Unassembled WGS sequence"/>
</dbReference>
<evidence type="ECO:0000313" key="3">
    <source>
        <dbReference type="EMBL" id="EGD78616.1"/>
    </source>
</evidence>
<dbReference type="InterPro" id="IPR011992">
    <property type="entry name" value="EF-hand-dom_pair"/>
</dbReference>
<dbReference type="AlphaFoldDB" id="F2TYE2"/>
<keyword evidence="2" id="KW-0732">Signal</keyword>
<feature type="signal peptide" evidence="2">
    <location>
        <begin position="1"/>
        <end position="28"/>
    </location>
</feature>
<dbReference type="OrthoDB" id="2132071at2759"/>
<evidence type="ECO:0000313" key="4">
    <source>
        <dbReference type="Proteomes" id="UP000007799"/>
    </source>
</evidence>
<sequence>MSLLPSVGVHMLLVSVTICCLNANQAQAVLAGAAVLPHGDFVYDPSLVHNRNGSLELHNAAKRVGAWLQDLSVDVVFMTTPHGLADDTNFLLYRNTNGSGYALIGQDLHNASFPSYKVPLHASLAPNVTKALTHLLSSEHGQNVSGLTGFGDGDDMPLRWGEVIPLSFLEPHLNASHTQVAILSMPSRRYTQDALMYGPTQRELDRHREIKRLKKQRAALEDIHRKSREAQAKLAEERAAEKRRDEELVRGAKASVEERRRESVQLKEKIKQRREILAKKEQQRTKRLSEQEQIKKKVQREKQQVQQSLQAAQAQLKQEKLSTIQARKQEIEQQQAAAAEKERARRQAFQEQMAREREEQRQLRAAQEKADREEAERLEQVRQLRAKEAEMRRQYREKQKQEALERAKMEAAREQEMLAAQRKQAEEEARREAERQQQKREQEEARRQYEARLREKQRIKEEQAAKEREELARRIREQALAREREKERREQLEAEKQIEQERLRQERIVFRKSLIDFMEAEPSALFERADDDNTGEVTVKQMLDVFNKTKLHPFPRAKLLPLLGIIDEDGTFALTRDEFCQLVERMKTLKVAGKLL</sequence>
<dbReference type="Gene3D" id="1.10.238.10">
    <property type="entry name" value="EF-hand"/>
    <property type="match status" value="1"/>
</dbReference>
<organism evidence="4">
    <name type="scientific">Salpingoeca rosetta (strain ATCC 50818 / BSB-021)</name>
    <dbReference type="NCBI Taxonomy" id="946362"/>
    <lineage>
        <taxon>Eukaryota</taxon>
        <taxon>Choanoflagellata</taxon>
        <taxon>Craspedida</taxon>
        <taxon>Salpingoecidae</taxon>
        <taxon>Salpingoeca</taxon>
    </lineage>
</organism>
<feature type="region of interest" description="Disordered" evidence="1">
    <location>
        <begin position="389"/>
        <end position="446"/>
    </location>
</feature>
<feature type="region of interest" description="Disordered" evidence="1">
    <location>
        <begin position="231"/>
        <end position="260"/>
    </location>
</feature>
<feature type="non-terminal residue" evidence="3">
    <location>
        <position position="1"/>
    </location>
</feature>
<protein>
    <recommendedName>
        <fullName evidence="5">EF-hand domain-containing protein</fullName>
    </recommendedName>
</protein>
<name>F2TYE2_SALR5</name>
<dbReference type="Gene3D" id="3.40.830.10">
    <property type="entry name" value="LigB-like"/>
    <property type="match status" value="1"/>
</dbReference>
<keyword evidence="4" id="KW-1185">Reference proteome</keyword>
<dbReference type="eggNOG" id="ENOG502S0X7">
    <property type="taxonomic scope" value="Eukaryota"/>
</dbReference>
<feature type="compositionally biased region" description="Basic and acidic residues" evidence="1">
    <location>
        <begin position="389"/>
        <end position="416"/>
    </location>
</feature>